<dbReference type="InterPro" id="IPR000157">
    <property type="entry name" value="TIR_dom"/>
</dbReference>
<dbReference type="SUPFAM" id="SSF46785">
    <property type="entry name" value="Winged helix' DNA-binding domain"/>
    <property type="match status" value="1"/>
</dbReference>
<dbReference type="Pfam" id="PF13676">
    <property type="entry name" value="TIR_2"/>
    <property type="match status" value="1"/>
</dbReference>
<gene>
    <name evidence="2" type="ORF">D5039_08565</name>
</gene>
<dbReference type="SUPFAM" id="SSF52200">
    <property type="entry name" value="Toll/Interleukin receptor TIR domain"/>
    <property type="match status" value="1"/>
</dbReference>
<evidence type="ECO:0000259" key="1">
    <source>
        <dbReference type="PROSITE" id="PS51534"/>
    </source>
</evidence>
<name>A0ABT3KSC4_9BURK</name>
<evidence type="ECO:0000313" key="2">
    <source>
        <dbReference type="EMBL" id="MCW5321208.1"/>
    </source>
</evidence>
<keyword evidence="3" id="KW-1185">Reference proteome</keyword>
<feature type="domain" description="SEFIR" evidence="1">
    <location>
        <begin position="6"/>
        <end position="137"/>
    </location>
</feature>
<comment type="caution">
    <text evidence="2">The sequence shown here is derived from an EMBL/GenBank/DDBJ whole genome shotgun (WGS) entry which is preliminary data.</text>
</comment>
<organism evidence="2 3">
    <name type="scientific">Verminephrobacter aporrectodeae subsp. tuberculatae</name>
    <dbReference type="NCBI Taxonomy" id="1110392"/>
    <lineage>
        <taxon>Bacteria</taxon>
        <taxon>Pseudomonadati</taxon>
        <taxon>Pseudomonadota</taxon>
        <taxon>Betaproteobacteria</taxon>
        <taxon>Burkholderiales</taxon>
        <taxon>Comamonadaceae</taxon>
        <taxon>Verminephrobacter</taxon>
    </lineage>
</organism>
<dbReference type="InterPro" id="IPR036388">
    <property type="entry name" value="WH-like_DNA-bd_sf"/>
</dbReference>
<proteinExistence type="predicted"/>
<reference evidence="3" key="1">
    <citation type="submission" date="2023-07" db="EMBL/GenBank/DDBJ databases">
        <title>Verminephrobacter genomes.</title>
        <authorList>
            <person name="Lund M.B."/>
        </authorList>
    </citation>
    <scope>NUCLEOTIDE SEQUENCE [LARGE SCALE GENOMIC DNA]</scope>
    <source>
        <strain evidence="3">AtM5-05</strain>
    </source>
</reference>
<sequence>MSTNNVPKVFISYSHDSQDHKKWVRDLATRLCQKGIDAILDQWKLGPGEDLLRFMERNLVAADRVLVICTENYVKKANGDNGGVGYEKMIVTGQLFKNTDSNKFIPLIRQIGTSTVPSFLQSKIRLDFSDIQFEFSFDELIRSIHGAPLYEKPAISNNPFSPVSNTPAEKTGDGLLKLMKIIVEQFELRPSRSDSDIIMVSNLRERTNMSRTLFETLLDQAKAQDLIKEYPDSYDSRGRSVYLTEKGRAYAIQHQLVQF</sequence>
<dbReference type="Gene3D" id="3.40.50.10140">
    <property type="entry name" value="Toll/interleukin-1 receptor homology (TIR) domain"/>
    <property type="match status" value="1"/>
</dbReference>
<evidence type="ECO:0000313" key="3">
    <source>
        <dbReference type="Proteomes" id="UP001208935"/>
    </source>
</evidence>
<protein>
    <submittedName>
        <fullName evidence="2">TIR domain-containing protein</fullName>
    </submittedName>
</protein>
<dbReference type="InterPro" id="IPR013568">
    <property type="entry name" value="SEFIR_dom"/>
</dbReference>
<accession>A0ABT3KSC4</accession>
<dbReference type="InterPro" id="IPR036390">
    <property type="entry name" value="WH_DNA-bd_sf"/>
</dbReference>
<dbReference type="Gene3D" id="1.10.10.10">
    <property type="entry name" value="Winged helix-like DNA-binding domain superfamily/Winged helix DNA-binding domain"/>
    <property type="match status" value="1"/>
</dbReference>
<dbReference type="RefSeq" id="WP_265281833.1">
    <property type="nucleotide sequence ID" value="NZ_QZCW01000001.1"/>
</dbReference>
<dbReference type="InterPro" id="IPR035897">
    <property type="entry name" value="Toll_tir_struct_dom_sf"/>
</dbReference>
<dbReference type="PROSITE" id="PS51534">
    <property type="entry name" value="SEFIR"/>
    <property type="match status" value="1"/>
</dbReference>
<dbReference type="Proteomes" id="UP001208935">
    <property type="component" value="Unassembled WGS sequence"/>
</dbReference>
<dbReference type="EMBL" id="QZCW01000001">
    <property type="protein sequence ID" value="MCW5321208.1"/>
    <property type="molecule type" value="Genomic_DNA"/>
</dbReference>